<dbReference type="SUPFAM" id="SSF54695">
    <property type="entry name" value="POZ domain"/>
    <property type="match status" value="1"/>
</dbReference>
<dbReference type="InterPro" id="IPR011333">
    <property type="entry name" value="SKP1/BTB/POZ_sf"/>
</dbReference>
<sequence length="276" mass="31269">MQEIMQLDSSENIFESGVDRVLQCVTPDGTIKRSPRSQEWANFPSPISFPDFLEEEIASQPSALRGEAPKSADVERRKPAFLKPLTEMANISLGPNTFAIYLAHIQYYSPVLVSALTSDGSTPRILADVDVDVFGLLVQWLYTQSLLNSKKEPAYQHRLMALWVLANRLEIPALMNDAINMLEERRRMENTVQMKTLGYVYANTVKGDALRRYLMEVCSRSVGTSSSQLELVSEMIPEEMREEMRKGVNFKLEDGDDLEQIFEIDMKGFHVAVPNL</sequence>
<keyword evidence="2" id="KW-1185">Reference proteome</keyword>
<organism evidence="1 2">
    <name type="scientific">Lachnellula suecica</name>
    <dbReference type="NCBI Taxonomy" id="602035"/>
    <lineage>
        <taxon>Eukaryota</taxon>
        <taxon>Fungi</taxon>
        <taxon>Dikarya</taxon>
        <taxon>Ascomycota</taxon>
        <taxon>Pezizomycotina</taxon>
        <taxon>Leotiomycetes</taxon>
        <taxon>Helotiales</taxon>
        <taxon>Lachnaceae</taxon>
        <taxon>Lachnellula</taxon>
    </lineage>
</organism>
<evidence type="ECO:0000313" key="1">
    <source>
        <dbReference type="EMBL" id="TVY84229.1"/>
    </source>
</evidence>
<dbReference type="AlphaFoldDB" id="A0A8T9CEI7"/>
<accession>A0A8T9CEI7</accession>
<dbReference type="EMBL" id="QGMK01000103">
    <property type="protein sequence ID" value="TVY84229.1"/>
    <property type="molecule type" value="Genomic_DNA"/>
</dbReference>
<evidence type="ECO:0000313" key="2">
    <source>
        <dbReference type="Proteomes" id="UP000469558"/>
    </source>
</evidence>
<protein>
    <recommendedName>
        <fullName evidence="3">BTB domain-containing protein</fullName>
    </recommendedName>
</protein>
<comment type="caution">
    <text evidence="1">The sequence shown here is derived from an EMBL/GenBank/DDBJ whole genome shotgun (WGS) entry which is preliminary data.</text>
</comment>
<gene>
    <name evidence="1" type="ORF">LSUE1_G000532</name>
</gene>
<evidence type="ECO:0008006" key="3">
    <source>
        <dbReference type="Google" id="ProtNLM"/>
    </source>
</evidence>
<reference evidence="1 2" key="1">
    <citation type="submission" date="2018-05" db="EMBL/GenBank/DDBJ databases">
        <title>Genome sequencing and assembly of the regulated plant pathogen Lachnellula willkommii and related sister species for the development of diagnostic species identification markers.</title>
        <authorList>
            <person name="Giroux E."/>
            <person name="Bilodeau G."/>
        </authorList>
    </citation>
    <scope>NUCLEOTIDE SEQUENCE [LARGE SCALE GENOMIC DNA]</scope>
    <source>
        <strain evidence="1 2">CBS 268.59</strain>
    </source>
</reference>
<proteinExistence type="predicted"/>
<name>A0A8T9CEI7_9HELO</name>
<dbReference type="OrthoDB" id="194443at2759"/>
<dbReference type="Gene3D" id="3.30.710.10">
    <property type="entry name" value="Potassium Channel Kv1.1, Chain A"/>
    <property type="match status" value="1"/>
</dbReference>
<dbReference type="Proteomes" id="UP000469558">
    <property type="component" value="Unassembled WGS sequence"/>
</dbReference>